<sequence length="165" mass="18630">MKYVLDVQYNGNEDALVACIGFNNWDDAEPSYIKTHFIEKIEPYVAGSFYKRELPCLLEALKELDDIECVVVDGYVWLGEVGHDGLGMHLFNALNKKVPIIGVAKTVFAGTPRSCEVLRGESVKPLYVTSVNIELEEAKRLVLFMHGKYRFPTLLKEVDTLCRGK</sequence>
<dbReference type="GO" id="GO:0006281">
    <property type="term" value="P:DNA repair"/>
    <property type="evidence" value="ECO:0007669"/>
    <property type="project" value="InterPro"/>
</dbReference>
<dbReference type="GO" id="GO:0004519">
    <property type="term" value="F:endonuclease activity"/>
    <property type="evidence" value="ECO:0007669"/>
    <property type="project" value="UniProtKB-KW"/>
</dbReference>
<dbReference type="EMBL" id="CACVAP010000061">
    <property type="protein sequence ID" value="CAA6810878.1"/>
    <property type="molecule type" value="Genomic_DNA"/>
</dbReference>
<keyword evidence="1" id="KW-0378">Hydrolase</keyword>
<dbReference type="InterPro" id="IPR007581">
    <property type="entry name" value="Endonuclease-V"/>
</dbReference>
<accession>A0A6S6SKY0</accession>
<protein>
    <submittedName>
        <fullName evidence="1">Endonuclease V</fullName>
    </submittedName>
</protein>
<dbReference type="Gene3D" id="3.30.2170.10">
    <property type="entry name" value="archaeoglobus fulgidus dsm 4304 superfamily"/>
    <property type="match status" value="1"/>
</dbReference>
<gene>
    <name evidence="1" type="ORF">HELGO_WM5243</name>
</gene>
<keyword evidence="1" id="KW-0255">Endonuclease</keyword>
<dbReference type="Pfam" id="PF04493">
    <property type="entry name" value="Endonuclease_5"/>
    <property type="match status" value="1"/>
</dbReference>
<name>A0A6S6SKY0_9BACT</name>
<proteinExistence type="predicted"/>
<organism evidence="1">
    <name type="scientific">uncultured Sulfurovum sp</name>
    <dbReference type="NCBI Taxonomy" id="269237"/>
    <lineage>
        <taxon>Bacteria</taxon>
        <taxon>Pseudomonadati</taxon>
        <taxon>Campylobacterota</taxon>
        <taxon>Epsilonproteobacteria</taxon>
        <taxon>Campylobacterales</taxon>
        <taxon>Sulfurovaceae</taxon>
        <taxon>Sulfurovum</taxon>
        <taxon>environmental samples</taxon>
    </lineage>
</organism>
<evidence type="ECO:0000313" key="1">
    <source>
        <dbReference type="EMBL" id="CAA6810878.1"/>
    </source>
</evidence>
<dbReference type="AlphaFoldDB" id="A0A6S6SKY0"/>
<keyword evidence="1" id="KW-0540">Nuclease</keyword>
<reference evidence="1" key="1">
    <citation type="submission" date="2020-01" db="EMBL/GenBank/DDBJ databases">
        <authorList>
            <person name="Meier V. D."/>
            <person name="Meier V D."/>
        </authorList>
    </citation>
    <scope>NUCLEOTIDE SEQUENCE</scope>
    <source>
        <strain evidence="1">HLG_WM_MAG_06</strain>
    </source>
</reference>